<dbReference type="PROSITE" id="PS00372">
    <property type="entry name" value="PTS_EIIA_TYPE_2_HIS"/>
    <property type="match status" value="1"/>
</dbReference>
<keyword evidence="7" id="KW-0598">Phosphotransferase system</keyword>
<comment type="function">
    <text evidence="1">The phosphoenolpyruvate-dependent sugar phosphotransferase system (sugar PTS), a major carbohydrate active transport system, catalyzes the phosphorylation of incoming sugar substrates concomitantly with their translocation across the cell membrane. The enzyme II CmtAB PTS system is involved in D-mannitol transport.</text>
</comment>
<dbReference type="GO" id="GO:0016301">
    <property type="term" value="F:kinase activity"/>
    <property type="evidence" value="ECO:0007669"/>
    <property type="project" value="UniProtKB-KW"/>
</dbReference>
<keyword evidence="6" id="KW-0808">Transferase</keyword>
<evidence type="ECO:0000256" key="4">
    <source>
        <dbReference type="ARBA" id="ARBA00022553"/>
    </source>
</evidence>
<dbReference type="EMBL" id="JACGWW010000001">
    <property type="protein sequence ID" value="MBA8812880.1"/>
    <property type="molecule type" value="Genomic_DNA"/>
</dbReference>
<keyword evidence="5" id="KW-0762">Sugar transport</keyword>
<keyword evidence="15" id="KW-1185">Reference proteome</keyword>
<dbReference type="GO" id="GO:0009401">
    <property type="term" value="P:phosphoenolpyruvate-dependent sugar phosphotransferase system"/>
    <property type="evidence" value="ECO:0007669"/>
    <property type="project" value="UniProtKB-KW"/>
</dbReference>
<dbReference type="InterPro" id="IPR002178">
    <property type="entry name" value="PTS_EIIA_type-2_dom"/>
</dbReference>
<dbReference type="CDD" id="cd00211">
    <property type="entry name" value="PTS_IIA_fru"/>
    <property type="match status" value="1"/>
</dbReference>
<dbReference type="PANTHER" id="PTHR30181">
    <property type="entry name" value="MANNITOL PERMEASE IIC COMPONENT"/>
    <property type="match status" value="1"/>
</dbReference>
<dbReference type="AlphaFoldDB" id="A0A7W3PI04"/>
<evidence type="ECO:0000313" key="15">
    <source>
        <dbReference type="Proteomes" id="UP000321154"/>
    </source>
</evidence>
<name>A0A7W3PI04_9MICO</name>
<dbReference type="EMBL" id="BJUV01000002">
    <property type="protein sequence ID" value="GEK81920.1"/>
    <property type="molecule type" value="Genomic_DNA"/>
</dbReference>
<keyword evidence="3" id="KW-0813">Transport</keyword>
<comment type="caution">
    <text evidence="14">The sequence shown here is derived from an EMBL/GenBank/DDBJ whole genome shotgun (WGS) entry which is preliminary data.</text>
</comment>
<evidence type="ECO:0000313" key="13">
    <source>
        <dbReference type="EMBL" id="GEK81920.1"/>
    </source>
</evidence>
<reference evidence="14 16" key="2">
    <citation type="submission" date="2020-07" db="EMBL/GenBank/DDBJ databases">
        <title>Sequencing the genomes of 1000 actinobacteria strains.</title>
        <authorList>
            <person name="Klenk H.-P."/>
        </authorList>
    </citation>
    <scope>NUCLEOTIDE SEQUENCE [LARGE SCALE GENOMIC DNA]</scope>
    <source>
        <strain evidence="14 16">DSM 10309</strain>
    </source>
</reference>
<keyword evidence="8" id="KW-0418">Kinase</keyword>
<accession>A0A7W3PI04</accession>
<gene>
    <name evidence="14" type="ORF">FB463_001104</name>
    <name evidence="13" type="ORF">FFA01_02290</name>
</gene>
<evidence type="ECO:0000256" key="7">
    <source>
        <dbReference type="ARBA" id="ARBA00022683"/>
    </source>
</evidence>
<evidence type="ECO:0000256" key="5">
    <source>
        <dbReference type="ARBA" id="ARBA00022597"/>
    </source>
</evidence>
<evidence type="ECO:0000256" key="1">
    <source>
        <dbReference type="ARBA" id="ARBA00002434"/>
    </source>
</evidence>
<evidence type="ECO:0000256" key="11">
    <source>
        <dbReference type="ARBA" id="ARBA00030962"/>
    </source>
</evidence>
<dbReference type="Proteomes" id="UP000522688">
    <property type="component" value="Unassembled WGS sequence"/>
</dbReference>
<evidence type="ECO:0000313" key="16">
    <source>
        <dbReference type="Proteomes" id="UP000522688"/>
    </source>
</evidence>
<evidence type="ECO:0000256" key="6">
    <source>
        <dbReference type="ARBA" id="ARBA00022679"/>
    </source>
</evidence>
<evidence type="ECO:0000256" key="3">
    <source>
        <dbReference type="ARBA" id="ARBA00022448"/>
    </source>
</evidence>
<proteinExistence type="predicted"/>
<feature type="domain" description="PTS EIIA type-2" evidence="12">
    <location>
        <begin position="11"/>
        <end position="150"/>
    </location>
</feature>
<dbReference type="OrthoDB" id="1640042at2"/>
<keyword evidence="4" id="KW-0597">Phosphoprotein</keyword>
<dbReference type="GO" id="GO:0005886">
    <property type="term" value="C:plasma membrane"/>
    <property type="evidence" value="ECO:0007669"/>
    <property type="project" value="TreeGrafter"/>
</dbReference>
<dbReference type="SUPFAM" id="SSF55804">
    <property type="entry name" value="Phoshotransferase/anion transport protein"/>
    <property type="match status" value="1"/>
</dbReference>
<dbReference type="Pfam" id="PF00359">
    <property type="entry name" value="PTS_EIIA_2"/>
    <property type="match status" value="1"/>
</dbReference>
<evidence type="ECO:0000256" key="2">
    <source>
        <dbReference type="ARBA" id="ARBA00014783"/>
    </source>
</evidence>
<reference evidence="13 15" key="1">
    <citation type="submission" date="2019-07" db="EMBL/GenBank/DDBJ databases">
        <title>Whole genome shotgun sequence of Frigoribacterium faeni NBRC 103066.</title>
        <authorList>
            <person name="Hosoyama A."/>
            <person name="Uohara A."/>
            <person name="Ohji S."/>
            <person name="Ichikawa N."/>
        </authorList>
    </citation>
    <scope>NUCLEOTIDE SEQUENCE [LARGE SCALE GENOMIC DNA]</scope>
    <source>
        <strain evidence="13 15">NBRC 103066</strain>
    </source>
</reference>
<organism evidence="14 16">
    <name type="scientific">Frigoribacterium faeni</name>
    <dbReference type="NCBI Taxonomy" id="145483"/>
    <lineage>
        <taxon>Bacteria</taxon>
        <taxon>Bacillati</taxon>
        <taxon>Actinomycetota</taxon>
        <taxon>Actinomycetes</taxon>
        <taxon>Micrococcales</taxon>
        <taxon>Microbacteriaceae</taxon>
        <taxon>Frigoribacterium</taxon>
    </lineage>
</organism>
<dbReference type="Proteomes" id="UP000321154">
    <property type="component" value="Unassembled WGS sequence"/>
</dbReference>
<dbReference type="GO" id="GO:0090563">
    <property type="term" value="F:protein-phosphocysteine-sugar phosphotransferase activity"/>
    <property type="evidence" value="ECO:0007669"/>
    <property type="project" value="TreeGrafter"/>
</dbReference>
<evidence type="ECO:0000256" key="10">
    <source>
        <dbReference type="ARBA" id="ARBA00030956"/>
    </source>
</evidence>
<evidence type="ECO:0000259" key="12">
    <source>
        <dbReference type="PROSITE" id="PS51094"/>
    </source>
</evidence>
<dbReference type="RefSeq" id="WP_146852125.1">
    <property type="nucleotide sequence ID" value="NZ_BAAAHR010000002.1"/>
</dbReference>
<evidence type="ECO:0000256" key="9">
    <source>
        <dbReference type="ARBA" id="ARBA00029908"/>
    </source>
</evidence>
<evidence type="ECO:0000256" key="8">
    <source>
        <dbReference type="ARBA" id="ARBA00022777"/>
    </source>
</evidence>
<dbReference type="PANTHER" id="PTHR30181:SF2">
    <property type="entry name" value="PTS SYSTEM MANNITOL-SPECIFIC EIICBA COMPONENT"/>
    <property type="match status" value="1"/>
</dbReference>
<protein>
    <recommendedName>
        <fullName evidence="2">Mannitol-specific phosphotransferase enzyme IIA component</fullName>
    </recommendedName>
    <alternativeName>
        <fullName evidence="10">EIIA</fullName>
    </alternativeName>
    <alternativeName>
        <fullName evidence="11">EIII</fullName>
    </alternativeName>
    <alternativeName>
        <fullName evidence="9">PTS system mannitol-specific EIIA component</fullName>
    </alternativeName>
</protein>
<evidence type="ECO:0000313" key="14">
    <source>
        <dbReference type="EMBL" id="MBA8812880.1"/>
    </source>
</evidence>
<dbReference type="Gene3D" id="3.40.930.10">
    <property type="entry name" value="Mannitol-specific EII, Chain A"/>
    <property type="match status" value="1"/>
</dbReference>
<dbReference type="PROSITE" id="PS51094">
    <property type="entry name" value="PTS_EIIA_TYPE_2"/>
    <property type="match status" value="1"/>
</dbReference>
<sequence>MADQQAPELTALLAESSIRLDESAATRDDAIRATGQALVEAGAIDESYIDAMFERENSVSTYVGEGVAIPHGTLAGKDSVKDDALVVLRFPTPVDWDGNEVSVTVGIAAKGNGHIAILSQLASILMDPDKAAALRGATTTAEVYDLLASTDEDDDD</sequence>
<dbReference type="InterPro" id="IPR050893">
    <property type="entry name" value="Sugar_PTS"/>
</dbReference>
<dbReference type="InterPro" id="IPR016152">
    <property type="entry name" value="PTrfase/Anion_transptr"/>
</dbReference>